<organism evidence="1 2">
    <name type="scientific">Desulfuromonas thiophila</name>
    <dbReference type="NCBI Taxonomy" id="57664"/>
    <lineage>
        <taxon>Bacteria</taxon>
        <taxon>Pseudomonadati</taxon>
        <taxon>Thermodesulfobacteriota</taxon>
        <taxon>Desulfuromonadia</taxon>
        <taxon>Desulfuromonadales</taxon>
        <taxon>Desulfuromonadaceae</taxon>
        <taxon>Desulfuromonas</taxon>
    </lineage>
</organism>
<dbReference type="EMBL" id="FNAQ01000004">
    <property type="protein sequence ID" value="SDE13977.1"/>
    <property type="molecule type" value="Genomic_DNA"/>
</dbReference>
<dbReference type="AlphaFoldDB" id="A0A1G7AHN6"/>
<accession>A0A1G7AHN6</accession>
<dbReference type="OrthoDB" id="5405653at2"/>
<protein>
    <submittedName>
        <fullName evidence="1">Uncharacterized protein</fullName>
    </submittedName>
</protein>
<evidence type="ECO:0000313" key="1">
    <source>
        <dbReference type="EMBL" id="SDE13977.1"/>
    </source>
</evidence>
<name>A0A1G7AHN6_9BACT</name>
<dbReference type="RefSeq" id="WP_143012083.1">
    <property type="nucleotide sequence ID" value="NZ_CALFZY010000038.1"/>
</dbReference>
<proteinExistence type="predicted"/>
<dbReference type="Proteomes" id="UP000243205">
    <property type="component" value="Unassembled WGS sequence"/>
</dbReference>
<reference evidence="2" key="1">
    <citation type="submission" date="2016-10" db="EMBL/GenBank/DDBJ databases">
        <authorList>
            <person name="Varghese N."/>
            <person name="Submissions S."/>
        </authorList>
    </citation>
    <scope>NUCLEOTIDE SEQUENCE [LARGE SCALE GENOMIC DNA]</scope>
    <source>
        <strain evidence="2">DSM 8987</strain>
    </source>
</reference>
<gene>
    <name evidence="1" type="ORF">SAMN05661003_10439</name>
</gene>
<keyword evidence="2" id="KW-1185">Reference proteome</keyword>
<evidence type="ECO:0000313" key="2">
    <source>
        <dbReference type="Proteomes" id="UP000243205"/>
    </source>
</evidence>
<dbReference type="STRING" id="57664.SAMN05661003_10439"/>
<sequence length="176" mass="19114">MDLSAVVRRYAAEGTGQLVLKFAETPHLCKIAIEDGEAVYIRLGLLDPQQTLEFILGKTPLEASFIKGVRSRHRLDAPITAALLQQGGSSTTTAETVTSTQAGSGGILMGSQVEQMLSAYVDIVGPLGVVMAEKYLQQIGYHRGDSIKSESFRFLLNQLLMDVPANLREQFLSACR</sequence>